<dbReference type="AlphaFoldDB" id="A0AAV6WSH5"/>
<dbReference type="SUPFAM" id="SSF81606">
    <property type="entry name" value="PP2C-like"/>
    <property type="match status" value="1"/>
</dbReference>
<dbReference type="EMBL" id="WHWC01000012">
    <property type="protein sequence ID" value="KAG8371855.1"/>
    <property type="molecule type" value="Genomic_DNA"/>
</dbReference>
<dbReference type="Gene3D" id="3.60.40.10">
    <property type="entry name" value="PPM-type phosphatase domain"/>
    <property type="match status" value="2"/>
</dbReference>
<sequence>MRNHNSRMHKQRPLECPICLNSMRTPAEKEDHVLQHQQTVNVHELEMDDDPLIWSSDLSQHFNGEFSVAVAQANEPLYDYSQVDTGRHCTFVGIDDSHGGPCTSKYISNKLCQHLQEIAIKKGGISEDVIRNAFSSTEIIGSSCLIGVICDDTLYVANLGDSRAVMGCLQKSDKIVAVQLTREQNAKEQGQLKKKQSVCVSAQPELTRRNLRPKMKFSIFASDGLWELLSNQEAVEIVHKNPRLGIAKQLLMMAMIKASEKGKTPYNDIKQLPAGEGQRRKVHDDITIVVIYHDAEVPTPPQVSVRGFSDTVPSDFDI</sequence>
<accession>A0AAV6WSH5</accession>
<dbReference type="InterPro" id="IPR015655">
    <property type="entry name" value="PP2C"/>
</dbReference>
<feature type="domain" description="PPM-type phosphatase" evidence="1">
    <location>
        <begin position="65"/>
        <end position="293"/>
    </location>
</feature>
<dbReference type="GO" id="GO:0004722">
    <property type="term" value="F:protein serine/threonine phosphatase activity"/>
    <property type="evidence" value="ECO:0007669"/>
    <property type="project" value="InterPro"/>
</dbReference>
<dbReference type="InterPro" id="IPR001932">
    <property type="entry name" value="PPM-type_phosphatase-like_dom"/>
</dbReference>
<evidence type="ECO:0000259" key="1">
    <source>
        <dbReference type="PROSITE" id="PS51746"/>
    </source>
</evidence>
<dbReference type="PROSITE" id="PS51746">
    <property type="entry name" value="PPM_2"/>
    <property type="match status" value="1"/>
</dbReference>
<gene>
    <name evidence="2" type="ORF">BUALT_Bualt12G0006400</name>
</gene>
<reference evidence="2" key="1">
    <citation type="submission" date="2019-10" db="EMBL/GenBank/DDBJ databases">
        <authorList>
            <person name="Zhang R."/>
            <person name="Pan Y."/>
            <person name="Wang J."/>
            <person name="Ma R."/>
            <person name="Yu S."/>
        </authorList>
    </citation>
    <scope>NUCLEOTIDE SEQUENCE</scope>
    <source>
        <strain evidence="2">LA-IB0</strain>
        <tissue evidence="2">Leaf</tissue>
    </source>
</reference>
<proteinExistence type="predicted"/>
<keyword evidence="3" id="KW-1185">Reference proteome</keyword>
<protein>
    <recommendedName>
        <fullName evidence="1">PPM-type phosphatase domain-containing protein</fullName>
    </recommendedName>
</protein>
<dbReference type="SMART" id="SM00332">
    <property type="entry name" value="PP2Cc"/>
    <property type="match status" value="1"/>
</dbReference>
<dbReference type="InterPro" id="IPR036457">
    <property type="entry name" value="PPM-type-like_dom_sf"/>
</dbReference>
<evidence type="ECO:0000313" key="3">
    <source>
        <dbReference type="Proteomes" id="UP000826271"/>
    </source>
</evidence>
<dbReference type="CDD" id="cd00143">
    <property type="entry name" value="PP2Cc"/>
    <property type="match status" value="1"/>
</dbReference>
<organism evidence="2 3">
    <name type="scientific">Buddleja alternifolia</name>
    <dbReference type="NCBI Taxonomy" id="168488"/>
    <lineage>
        <taxon>Eukaryota</taxon>
        <taxon>Viridiplantae</taxon>
        <taxon>Streptophyta</taxon>
        <taxon>Embryophyta</taxon>
        <taxon>Tracheophyta</taxon>
        <taxon>Spermatophyta</taxon>
        <taxon>Magnoliopsida</taxon>
        <taxon>eudicotyledons</taxon>
        <taxon>Gunneridae</taxon>
        <taxon>Pentapetalae</taxon>
        <taxon>asterids</taxon>
        <taxon>lamiids</taxon>
        <taxon>Lamiales</taxon>
        <taxon>Scrophulariaceae</taxon>
        <taxon>Buddlejeae</taxon>
        <taxon>Buddleja</taxon>
    </lineage>
</organism>
<name>A0AAV6WSH5_9LAMI</name>
<dbReference type="PANTHER" id="PTHR47992">
    <property type="entry name" value="PROTEIN PHOSPHATASE"/>
    <property type="match status" value="1"/>
</dbReference>
<evidence type="ECO:0000313" key="2">
    <source>
        <dbReference type="EMBL" id="KAG8371855.1"/>
    </source>
</evidence>
<dbReference type="Proteomes" id="UP000826271">
    <property type="component" value="Unassembled WGS sequence"/>
</dbReference>
<comment type="caution">
    <text evidence="2">The sequence shown here is derived from an EMBL/GenBank/DDBJ whole genome shotgun (WGS) entry which is preliminary data.</text>
</comment>
<dbReference type="Pfam" id="PF00481">
    <property type="entry name" value="PP2C"/>
    <property type="match status" value="2"/>
</dbReference>